<name>A0A081KBI4_9GAMM</name>
<feature type="chain" id="PRO_5001758850" evidence="1">
    <location>
        <begin position="21"/>
        <end position="113"/>
    </location>
</feature>
<keyword evidence="1" id="KW-0732">Signal</keyword>
<organism evidence="2 3">
    <name type="scientific">Endozoicomonas elysicola</name>
    <dbReference type="NCBI Taxonomy" id="305900"/>
    <lineage>
        <taxon>Bacteria</taxon>
        <taxon>Pseudomonadati</taxon>
        <taxon>Pseudomonadota</taxon>
        <taxon>Gammaproteobacteria</taxon>
        <taxon>Oceanospirillales</taxon>
        <taxon>Endozoicomonadaceae</taxon>
        <taxon>Endozoicomonas</taxon>
    </lineage>
</organism>
<evidence type="ECO:0000313" key="2">
    <source>
        <dbReference type="EMBL" id="KEI71510.1"/>
    </source>
</evidence>
<proteinExistence type="predicted"/>
<reference evidence="2 3" key="1">
    <citation type="submission" date="2014-06" db="EMBL/GenBank/DDBJ databases">
        <title>Whole Genome Sequences of Three Symbiotic Endozoicomonas Bacteria.</title>
        <authorList>
            <person name="Neave M.J."/>
            <person name="Apprill A."/>
            <person name="Voolstra C.R."/>
        </authorList>
    </citation>
    <scope>NUCLEOTIDE SEQUENCE [LARGE SCALE GENOMIC DNA]</scope>
    <source>
        <strain evidence="2 3">DSM 22380</strain>
    </source>
</reference>
<feature type="signal peptide" evidence="1">
    <location>
        <begin position="1"/>
        <end position="20"/>
    </location>
</feature>
<gene>
    <name evidence="2" type="ORF">GV64_12850</name>
</gene>
<accession>A0A081KBI4</accession>
<dbReference type="RefSeq" id="WP_020583120.1">
    <property type="nucleotide sequence ID" value="NZ_JOJP01000001.1"/>
</dbReference>
<keyword evidence="3" id="KW-1185">Reference proteome</keyword>
<dbReference type="EMBL" id="JOJP01000001">
    <property type="protein sequence ID" value="KEI71510.1"/>
    <property type="molecule type" value="Genomic_DNA"/>
</dbReference>
<dbReference type="Proteomes" id="UP000027997">
    <property type="component" value="Unassembled WGS sequence"/>
</dbReference>
<sequence>MKTRAFLLLLTLCITFEASAYQQIHRKVRARFEDEVKVMDHHMNLSKQQEAIIMQLKIDLLLRNNEARNKHGAGSKTFKAAKDVNMKTFQRGLKENVTAGQLQAYRDYLANKR</sequence>
<evidence type="ECO:0000313" key="3">
    <source>
        <dbReference type="Proteomes" id="UP000027997"/>
    </source>
</evidence>
<comment type="caution">
    <text evidence="2">The sequence shown here is derived from an EMBL/GenBank/DDBJ whole genome shotgun (WGS) entry which is preliminary data.</text>
</comment>
<protein>
    <submittedName>
        <fullName evidence="2">Uncharacterized protein</fullName>
    </submittedName>
</protein>
<dbReference type="AlphaFoldDB" id="A0A081KBI4"/>
<evidence type="ECO:0000256" key="1">
    <source>
        <dbReference type="SAM" id="SignalP"/>
    </source>
</evidence>